<organism evidence="2 3">
    <name type="scientific">Petrocella atlantisensis</name>
    <dbReference type="NCBI Taxonomy" id="2173034"/>
    <lineage>
        <taxon>Bacteria</taxon>
        <taxon>Bacillati</taxon>
        <taxon>Bacillota</taxon>
        <taxon>Clostridia</taxon>
        <taxon>Lachnospirales</taxon>
        <taxon>Vallitaleaceae</taxon>
        <taxon>Petrocella</taxon>
    </lineage>
</organism>
<feature type="transmembrane region" description="Helical" evidence="1">
    <location>
        <begin position="166"/>
        <end position="193"/>
    </location>
</feature>
<feature type="transmembrane region" description="Helical" evidence="1">
    <location>
        <begin position="102"/>
        <end position="125"/>
    </location>
</feature>
<accession>A0A3P7PZY4</accession>
<dbReference type="RefSeq" id="WP_125137806.1">
    <property type="nucleotide sequence ID" value="NZ_LR130778.1"/>
</dbReference>
<dbReference type="Proteomes" id="UP000279029">
    <property type="component" value="Chromosome"/>
</dbReference>
<feature type="transmembrane region" description="Helical" evidence="1">
    <location>
        <begin position="31"/>
        <end position="48"/>
    </location>
</feature>
<keyword evidence="3" id="KW-1185">Reference proteome</keyword>
<evidence type="ECO:0000313" key="3">
    <source>
        <dbReference type="Proteomes" id="UP000279029"/>
    </source>
</evidence>
<feature type="transmembrane region" description="Helical" evidence="1">
    <location>
        <begin position="131"/>
        <end position="154"/>
    </location>
</feature>
<dbReference type="KEGG" id="cbar:PATL70BA_2806"/>
<dbReference type="EMBL" id="LR130778">
    <property type="protein sequence ID" value="VDN48711.1"/>
    <property type="molecule type" value="Genomic_DNA"/>
</dbReference>
<sequence>MTTTKPFRSGVHGQRLLSALKADVLFQFKQGFYFVYLILSLFYLIIFHQLDTTWLPYIMPIVLFMDPSVLGLFFIGGILLLEKEQGILSLIYVTPLRVWEYILSKIISLCFISLMAILLISLIAYKDAVNYVYLIISVILTSVFFTLIGFLVATRSKSVNDFFVKIIPWMMMLILPCVLLVFYPNLLVLGLIPSVASLKLVWGAYHAMQLGEFIILVLYMTVLNVFLLKYTYKVFQNKMVLEQ</sequence>
<gene>
    <name evidence="2" type="ORF">PATL70BA_2806</name>
</gene>
<dbReference type="InterPro" id="IPR056926">
    <property type="entry name" value="FLQE3_permease"/>
</dbReference>
<proteinExistence type="predicted"/>
<dbReference type="Pfam" id="PF24686">
    <property type="entry name" value="FLQE3_permease"/>
    <property type="match status" value="1"/>
</dbReference>
<feature type="transmembrane region" description="Helical" evidence="1">
    <location>
        <begin position="54"/>
        <end position="81"/>
    </location>
</feature>
<feature type="transmembrane region" description="Helical" evidence="1">
    <location>
        <begin position="213"/>
        <end position="232"/>
    </location>
</feature>
<keyword evidence="1" id="KW-0472">Membrane</keyword>
<evidence type="ECO:0000256" key="1">
    <source>
        <dbReference type="SAM" id="Phobius"/>
    </source>
</evidence>
<keyword evidence="1" id="KW-1133">Transmembrane helix</keyword>
<evidence type="ECO:0000313" key="2">
    <source>
        <dbReference type="EMBL" id="VDN48711.1"/>
    </source>
</evidence>
<name>A0A3P7PZY4_9FIRM</name>
<keyword evidence="1" id="KW-0812">Transmembrane</keyword>
<dbReference type="AlphaFoldDB" id="A0A3P7PZY4"/>
<reference evidence="2 3" key="1">
    <citation type="submission" date="2018-09" db="EMBL/GenBank/DDBJ databases">
        <authorList>
            <person name="Postec A."/>
        </authorList>
    </citation>
    <scope>NUCLEOTIDE SEQUENCE [LARGE SCALE GENOMIC DNA]</scope>
    <source>
        <strain evidence="2">70B-A</strain>
    </source>
</reference>
<dbReference type="OrthoDB" id="8480522at2"/>
<protein>
    <submittedName>
        <fullName evidence="2">ABC transporter</fullName>
    </submittedName>
</protein>